<name>A0A0C3EX57_PILCF</name>
<keyword evidence="2" id="KW-1185">Reference proteome</keyword>
<reference evidence="1 2" key="1">
    <citation type="submission" date="2014-04" db="EMBL/GenBank/DDBJ databases">
        <authorList>
            <consortium name="DOE Joint Genome Institute"/>
            <person name="Kuo A."/>
            <person name="Tarkka M."/>
            <person name="Buscot F."/>
            <person name="Kohler A."/>
            <person name="Nagy L.G."/>
            <person name="Floudas D."/>
            <person name="Copeland A."/>
            <person name="Barry K.W."/>
            <person name="Cichocki N."/>
            <person name="Veneault-Fourrey C."/>
            <person name="LaButti K."/>
            <person name="Lindquist E.A."/>
            <person name="Lipzen A."/>
            <person name="Lundell T."/>
            <person name="Morin E."/>
            <person name="Murat C."/>
            <person name="Sun H."/>
            <person name="Tunlid A."/>
            <person name="Henrissat B."/>
            <person name="Grigoriev I.V."/>
            <person name="Hibbett D.S."/>
            <person name="Martin F."/>
            <person name="Nordberg H.P."/>
            <person name="Cantor M.N."/>
            <person name="Hua S.X."/>
        </authorList>
    </citation>
    <scope>NUCLEOTIDE SEQUENCE [LARGE SCALE GENOMIC DNA]</scope>
    <source>
        <strain evidence="1 2">F 1598</strain>
    </source>
</reference>
<dbReference type="EMBL" id="KN833139">
    <property type="protein sequence ID" value="KIM72351.1"/>
    <property type="molecule type" value="Genomic_DNA"/>
</dbReference>
<sequence>MQGETDPSEFRLAQDTVIHTEGDPVKREDKESNLATTILVAGANQWHKF</sequence>
<evidence type="ECO:0000313" key="2">
    <source>
        <dbReference type="Proteomes" id="UP000054166"/>
    </source>
</evidence>
<organism evidence="1 2">
    <name type="scientific">Piloderma croceum (strain F 1598)</name>
    <dbReference type="NCBI Taxonomy" id="765440"/>
    <lineage>
        <taxon>Eukaryota</taxon>
        <taxon>Fungi</taxon>
        <taxon>Dikarya</taxon>
        <taxon>Basidiomycota</taxon>
        <taxon>Agaricomycotina</taxon>
        <taxon>Agaricomycetes</taxon>
        <taxon>Agaricomycetidae</taxon>
        <taxon>Atheliales</taxon>
        <taxon>Atheliaceae</taxon>
        <taxon>Piloderma</taxon>
    </lineage>
</organism>
<dbReference type="AlphaFoldDB" id="A0A0C3EX57"/>
<evidence type="ECO:0000313" key="1">
    <source>
        <dbReference type="EMBL" id="KIM72351.1"/>
    </source>
</evidence>
<proteinExistence type="predicted"/>
<dbReference type="InParanoid" id="A0A0C3EX57"/>
<reference evidence="2" key="2">
    <citation type="submission" date="2015-01" db="EMBL/GenBank/DDBJ databases">
        <title>Evolutionary Origins and Diversification of the Mycorrhizal Mutualists.</title>
        <authorList>
            <consortium name="DOE Joint Genome Institute"/>
            <consortium name="Mycorrhizal Genomics Consortium"/>
            <person name="Kohler A."/>
            <person name="Kuo A."/>
            <person name="Nagy L.G."/>
            <person name="Floudas D."/>
            <person name="Copeland A."/>
            <person name="Barry K.W."/>
            <person name="Cichocki N."/>
            <person name="Veneault-Fourrey C."/>
            <person name="LaButti K."/>
            <person name="Lindquist E.A."/>
            <person name="Lipzen A."/>
            <person name="Lundell T."/>
            <person name="Morin E."/>
            <person name="Murat C."/>
            <person name="Riley R."/>
            <person name="Ohm R."/>
            <person name="Sun H."/>
            <person name="Tunlid A."/>
            <person name="Henrissat B."/>
            <person name="Grigoriev I.V."/>
            <person name="Hibbett D.S."/>
            <person name="Martin F."/>
        </authorList>
    </citation>
    <scope>NUCLEOTIDE SEQUENCE [LARGE SCALE GENOMIC DNA]</scope>
    <source>
        <strain evidence="2">F 1598</strain>
    </source>
</reference>
<dbReference type="Proteomes" id="UP000054166">
    <property type="component" value="Unassembled WGS sequence"/>
</dbReference>
<accession>A0A0C3EX57</accession>
<dbReference type="OrthoDB" id="3067027at2759"/>
<dbReference type="HOGENOM" id="CLU_3143613_0_0_1"/>
<gene>
    <name evidence="1" type="ORF">PILCRDRAFT_16228</name>
</gene>
<protein>
    <submittedName>
        <fullName evidence="1">Uncharacterized protein</fullName>
    </submittedName>
</protein>